<reference evidence="1 2" key="1">
    <citation type="submission" date="2017-09" db="EMBL/GenBank/DDBJ databases">
        <authorList>
            <person name="Perez-Cataluna A."/>
            <person name="Figueras M.J."/>
            <person name="Salas-Masso N."/>
        </authorList>
    </citation>
    <scope>NUCLEOTIDE SEQUENCE [LARGE SCALE GENOMIC DNA]</scope>
    <source>
        <strain evidence="1 2">F138-33</strain>
    </source>
</reference>
<dbReference type="Proteomes" id="UP000221384">
    <property type="component" value="Unassembled WGS sequence"/>
</dbReference>
<evidence type="ECO:0000313" key="2">
    <source>
        <dbReference type="Proteomes" id="UP000221384"/>
    </source>
</evidence>
<sequence>MNEIFHLNQLNYQKLRRNYNEKVQKDNLNILADSLKTNGSLEFQYNDLFYQVFESEDLGYIINVYTSNEKDKNDDFLDSNMIDGGICTGNAKDAIEFLLD</sequence>
<accession>A0ABX4LNV9</accession>
<evidence type="ECO:0000313" key="1">
    <source>
        <dbReference type="EMBL" id="PHO09592.1"/>
    </source>
</evidence>
<proteinExistence type="predicted"/>
<dbReference type="EMBL" id="NWVW01000009">
    <property type="protein sequence ID" value="PHO09592.1"/>
    <property type="molecule type" value="Genomic_DNA"/>
</dbReference>
<gene>
    <name evidence="1" type="ORF">CPG37_08815</name>
</gene>
<organism evidence="1 2">
    <name type="scientific">Malaciobacter canalis</name>
    <dbReference type="NCBI Taxonomy" id="1912871"/>
    <lineage>
        <taxon>Bacteria</taxon>
        <taxon>Pseudomonadati</taxon>
        <taxon>Campylobacterota</taxon>
        <taxon>Epsilonproteobacteria</taxon>
        <taxon>Campylobacterales</taxon>
        <taxon>Arcobacteraceae</taxon>
        <taxon>Malaciobacter</taxon>
    </lineage>
</organism>
<protein>
    <submittedName>
        <fullName evidence="1">Uncharacterized protein</fullName>
    </submittedName>
</protein>
<comment type="caution">
    <text evidence="1">The sequence shown here is derived from an EMBL/GenBank/DDBJ whole genome shotgun (WGS) entry which is preliminary data.</text>
</comment>
<name>A0ABX4LNV9_9BACT</name>
<keyword evidence="2" id="KW-1185">Reference proteome</keyword>